<dbReference type="EMBL" id="JBFXLT010000046">
    <property type="protein sequence ID" value="KAL2812625.1"/>
    <property type="molecule type" value="Genomic_DNA"/>
</dbReference>
<evidence type="ECO:0000313" key="2">
    <source>
        <dbReference type="EMBL" id="KAL2812625.1"/>
    </source>
</evidence>
<name>A0ABR4HBD2_9EURO</name>
<dbReference type="Gene3D" id="3.40.50.1580">
    <property type="entry name" value="Nucleoside phosphorylase domain"/>
    <property type="match status" value="1"/>
</dbReference>
<dbReference type="Proteomes" id="UP001610334">
    <property type="component" value="Unassembled WGS sequence"/>
</dbReference>
<dbReference type="InterPro" id="IPR035994">
    <property type="entry name" value="Nucleoside_phosphorylase_sf"/>
</dbReference>
<evidence type="ECO:0000259" key="1">
    <source>
        <dbReference type="Pfam" id="PF01048"/>
    </source>
</evidence>
<dbReference type="PANTHER" id="PTHR46082">
    <property type="entry name" value="ATP/GTP-BINDING PROTEIN-RELATED"/>
    <property type="match status" value="1"/>
</dbReference>
<dbReference type="InterPro" id="IPR000845">
    <property type="entry name" value="Nucleoside_phosphorylase_d"/>
</dbReference>
<dbReference type="SUPFAM" id="SSF53167">
    <property type="entry name" value="Purine and uridine phosphorylases"/>
    <property type="match status" value="1"/>
</dbReference>
<proteinExistence type="predicted"/>
<dbReference type="InterPro" id="IPR053137">
    <property type="entry name" value="NLR-like"/>
</dbReference>
<sequence>MAWPLKEVKQLACSDYSIAWICALPLEKVAARNMLDELHKTPPLPDIDSNIYTCGRIHDHNIVIVCQSDMGSVAAAVVANQLVNTFQRLRCGLLVGIAGGVPDNRDIRLGDVVISRPDGRSGGVVAHDRGRWTLAGFESTPYLNGVPQRLQNVFNELESLLMDHENRIMDYIQAATSRNPLFEQFARPEQEDYLFVKGYGHLQRDEGAAPCALCSENKSMLVSRPPRGGSFPTVHFGGVASGNQLVNDGLVRSQIAERHPGVFALEMEAAGLMNVFGCATIRGICDYADSHKNNCWQNYAAAVAAAVTKEILRIIPGTAKRSKPDASNALSVSGSELSHAAVPRAFIGRDELRWIEQVFTPNSSTQ</sequence>
<organism evidence="2 3">
    <name type="scientific">Aspergillus granulosus</name>
    <dbReference type="NCBI Taxonomy" id="176169"/>
    <lineage>
        <taxon>Eukaryota</taxon>
        <taxon>Fungi</taxon>
        <taxon>Dikarya</taxon>
        <taxon>Ascomycota</taxon>
        <taxon>Pezizomycotina</taxon>
        <taxon>Eurotiomycetes</taxon>
        <taxon>Eurotiomycetidae</taxon>
        <taxon>Eurotiales</taxon>
        <taxon>Aspergillaceae</taxon>
        <taxon>Aspergillus</taxon>
        <taxon>Aspergillus subgen. Nidulantes</taxon>
    </lineage>
</organism>
<feature type="domain" description="Nucleoside phosphorylase" evidence="1">
    <location>
        <begin position="18"/>
        <end position="290"/>
    </location>
</feature>
<evidence type="ECO:0000313" key="3">
    <source>
        <dbReference type="Proteomes" id="UP001610334"/>
    </source>
</evidence>
<accession>A0ABR4HBD2</accession>
<dbReference type="Pfam" id="PF01048">
    <property type="entry name" value="PNP_UDP_1"/>
    <property type="match status" value="1"/>
</dbReference>
<protein>
    <submittedName>
        <fullName evidence="2">Nucleoside phosphorylase domain-containing protein</fullName>
    </submittedName>
</protein>
<dbReference type="PANTHER" id="PTHR46082:SF11">
    <property type="entry name" value="AAA+ ATPASE DOMAIN-CONTAINING PROTEIN-RELATED"/>
    <property type="match status" value="1"/>
</dbReference>
<reference evidence="2 3" key="1">
    <citation type="submission" date="2024-07" db="EMBL/GenBank/DDBJ databases">
        <title>Section-level genome sequencing and comparative genomics of Aspergillus sections Usti and Cavernicolus.</title>
        <authorList>
            <consortium name="Lawrence Berkeley National Laboratory"/>
            <person name="Nybo J.L."/>
            <person name="Vesth T.C."/>
            <person name="Theobald S."/>
            <person name="Frisvad J.C."/>
            <person name="Larsen T.O."/>
            <person name="Kjaerboelling I."/>
            <person name="Rothschild-Mancinelli K."/>
            <person name="Lyhne E.K."/>
            <person name="Kogle M.E."/>
            <person name="Barry K."/>
            <person name="Clum A."/>
            <person name="Na H."/>
            <person name="Ledsgaard L."/>
            <person name="Lin J."/>
            <person name="Lipzen A."/>
            <person name="Kuo A."/>
            <person name="Riley R."/>
            <person name="Mondo S."/>
            <person name="Labutti K."/>
            <person name="Haridas S."/>
            <person name="Pangalinan J."/>
            <person name="Salamov A.A."/>
            <person name="Simmons B.A."/>
            <person name="Magnuson J.K."/>
            <person name="Chen J."/>
            <person name="Drula E."/>
            <person name="Henrissat B."/>
            <person name="Wiebenga A."/>
            <person name="Lubbers R.J."/>
            <person name="Gomes A.C."/>
            <person name="Makela M.R."/>
            <person name="Stajich J."/>
            <person name="Grigoriev I.V."/>
            <person name="Mortensen U.H."/>
            <person name="De Vries R.P."/>
            <person name="Baker S.E."/>
            <person name="Andersen M.R."/>
        </authorList>
    </citation>
    <scope>NUCLEOTIDE SEQUENCE [LARGE SCALE GENOMIC DNA]</scope>
    <source>
        <strain evidence="2 3">CBS 588.65</strain>
    </source>
</reference>
<keyword evidence="3" id="KW-1185">Reference proteome</keyword>
<gene>
    <name evidence="2" type="ORF">BJX63DRAFT_396179</name>
</gene>
<comment type="caution">
    <text evidence="2">The sequence shown here is derived from an EMBL/GenBank/DDBJ whole genome shotgun (WGS) entry which is preliminary data.</text>
</comment>